<evidence type="ECO:0000313" key="3">
    <source>
        <dbReference type="EMBL" id="SBT57136.1"/>
    </source>
</evidence>
<keyword evidence="5" id="KW-1185">Reference proteome</keyword>
<reference evidence="4 5" key="1">
    <citation type="submission" date="2016-05" db="EMBL/GenBank/DDBJ databases">
        <authorList>
            <person name="Naeem Raeece"/>
        </authorList>
    </citation>
    <scope>NUCLEOTIDE SEQUENCE [LARGE SCALE GENOMIC DNA]</scope>
</reference>
<evidence type="ECO:0000313" key="5">
    <source>
        <dbReference type="Proteomes" id="UP000078555"/>
    </source>
</evidence>
<name>A0A1A9AM28_PLAOA</name>
<dbReference type="Proteomes" id="UP000078550">
    <property type="component" value="Unassembled WGS sequence"/>
</dbReference>
<sequence length="349" mass="41333">MDDAEQNNKVQKLSYDFKERILSGLPKYELYEKLNDACENCGYCTYCNFNRTVLNRYNENLYELCCTFAKNLVMLPEILQDETVEVDGCKYFTFWIHDEIRKRLNNKEIDDNNISRILTILLQVHHRIKSSPKPNICYFDYYRKTDLILWKKFKDLYDYSLNFEDIKSKIATDDNLCPIYLKYITYIESSYEDFKNECCNHSEKCPNELNLKDWCSKHDFILKLSCKESQSIAPEISQDTKDQLLQKEQEGDRSHRTNFPSHDTHGDGITTSTDYYAKLGVSISFLGILSSFFYLYKYTTFGNWINSKILKQKINANLDQNSQTFLEHDLNNMDESLYNDDYNVTYHPS</sequence>
<feature type="region of interest" description="Disordered" evidence="1">
    <location>
        <begin position="234"/>
        <end position="264"/>
    </location>
</feature>
<dbReference type="InterPro" id="IPR008780">
    <property type="entry name" value="Plasmodium_Vir"/>
</dbReference>
<gene>
    <name evidence="3" type="ORF">POVWA1_080370</name>
    <name evidence="2" type="ORF">POVWA2_075340</name>
</gene>
<feature type="compositionally biased region" description="Basic and acidic residues" evidence="1">
    <location>
        <begin position="238"/>
        <end position="255"/>
    </location>
</feature>
<proteinExistence type="predicted"/>
<protein>
    <submittedName>
        <fullName evidence="3">PIR Superfamily Protein</fullName>
    </submittedName>
</protein>
<reference evidence="3" key="2">
    <citation type="submission" date="2016-05" db="EMBL/GenBank/DDBJ databases">
        <authorList>
            <person name="Lavstsen T."/>
            <person name="Jespersen J.S."/>
        </authorList>
    </citation>
    <scope>NUCLEOTIDE SEQUENCE [LARGE SCALE GENOMIC DNA]</scope>
</reference>
<dbReference type="Proteomes" id="UP000078555">
    <property type="component" value="Unassembled WGS sequence"/>
</dbReference>
<evidence type="ECO:0000313" key="2">
    <source>
        <dbReference type="EMBL" id="SBT56805.1"/>
    </source>
</evidence>
<dbReference type="EMBL" id="FLRE01001586">
    <property type="protein sequence ID" value="SBT56805.1"/>
    <property type="molecule type" value="Genomic_DNA"/>
</dbReference>
<dbReference type="Pfam" id="PF05795">
    <property type="entry name" value="Plasmodium_Vir"/>
    <property type="match status" value="1"/>
</dbReference>
<organism evidence="3 5">
    <name type="scientific">Plasmodium ovale wallikeri</name>
    <dbReference type="NCBI Taxonomy" id="864142"/>
    <lineage>
        <taxon>Eukaryota</taxon>
        <taxon>Sar</taxon>
        <taxon>Alveolata</taxon>
        <taxon>Apicomplexa</taxon>
        <taxon>Aconoidasida</taxon>
        <taxon>Haemosporida</taxon>
        <taxon>Plasmodiidae</taxon>
        <taxon>Plasmodium</taxon>
        <taxon>Plasmodium (Plasmodium)</taxon>
    </lineage>
</organism>
<accession>A0A1A9AM28</accession>
<evidence type="ECO:0000313" key="4">
    <source>
        <dbReference type="Proteomes" id="UP000078550"/>
    </source>
</evidence>
<dbReference type="EMBL" id="FLRD01001382">
    <property type="protein sequence ID" value="SBT57136.1"/>
    <property type="molecule type" value="Genomic_DNA"/>
</dbReference>
<evidence type="ECO:0000256" key="1">
    <source>
        <dbReference type="SAM" id="MobiDB-lite"/>
    </source>
</evidence>
<dbReference type="AlphaFoldDB" id="A0A1A9AM28"/>